<feature type="compositionally biased region" description="Acidic residues" evidence="1">
    <location>
        <begin position="65"/>
        <end position="87"/>
    </location>
</feature>
<evidence type="ECO:0000313" key="3">
    <source>
        <dbReference type="Proteomes" id="UP001233172"/>
    </source>
</evidence>
<gene>
    <name evidence="2" type="ORF">Bpfe_019848</name>
</gene>
<reference evidence="2" key="2">
    <citation type="submission" date="2023-04" db="EMBL/GenBank/DDBJ databases">
        <authorList>
            <person name="Bu L."/>
            <person name="Lu L."/>
            <person name="Laidemitt M.R."/>
            <person name="Zhang S.M."/>
            <person name="Mutuku M."/>
            <person name="Mkoji G."/>
            <person name="Steinauer M."/>
            <person name="Loker E.S."/>
        </authorList>
    </citation>
    <scope>NUCLEOTIDE SEQUENCE</scope>
    <source>
        <strain evidence="2">KasaAsao</strain>
        <tissue evidence="2">Whole Snail</tissue>
    </source>
</reference>
<keyword evidence="3" id="KW-1185">Reference proteome</keyword>
<comment type="caution">
    <text evidence="2">The sequence shown here is derived from an EMBL/GenBank/DDBJ whole genome shotgun (WGS) entry which is preliminary data.</text>
</comment>
<dbReference type="EMBL" id="JASAOG010000111">
    <property type="protein sequence ID" value="KAK0050724.1"/>
    <property type="molecule type" value="Genomic_DNA"/>
</dbReference>
<evidence type="ECO:0000256" key="1">
    <source>
        <dbReference type="SAM" id="MobiDB-lite"/>
    </source>
</evidence>
<evidence type="ECO:0000313" key="2">
    <source>
        <dbReference type="EMBL" id="KAK0050724.1"/>
    </source>
</evidence>
<dbReference type="Pfam" id="PF15387">
    <property type="entry name" value="DUF4611"/>
    <property type="match status" value="1"/>
</dbReference>
<dbReference type="AlphaFoldDB" id="A0AAD8BB75"/>
<reference evidence="2" key="1">
    <citation type="journal article" date="2023" name="PLoS Negl. Trop. Dis.">
        <title>A genome sequence for Biomphalaria pfeifferi, the major vector snail for the human-infecting parasite Schistosoma mansoni.</title>
        <authorList>
            <person name="Bu L."/>
            <person name="Lu L."/>
            <person name="Laidemitt M.R."/>
            <person name="Zhang S.M."/>
            <person name="Mutuku M."/>
            <person name="Mkoji G."/>
            <person name="Steinauer M."/>
            <person name="Loker E.S."/>
        </authorList>
    </citation>
    <scope>NUCLEOTIDE SEQUENCE</scope>
    <source>
        <strain evidence="2">KasaAsao</strain>
    </source>
</reference>
<name>A0AAD8BB75_BIOPF</name>
<dbReference type="Proteomes" id="UP001233172">
    <property type="component" value="Unassembled WGS sequence"/>
</dbReference>
<sequence>MANVNIEFTLRNGSKHNISHPVDNEQCRLNLNSLKNSIIRVHEESNNFMTSIVNDEKAQCKFTEESQDNDGVSEDSSEESDDTDEVIVEGKPPPLKKSKS</sequence>
<accession>A0AAD8BB75</accession>
<protein>
    <submittedName>
        <fullName evidence="2">Uncharacterized protein</fullName>
    </submittedName>
</protein>
<feature type="region of interest" description="Disordered" evidence="1">
    <location>
        <begin position="62"/>
        <end position="100"/>
    </location>
</feature>
<proteinExistence type="predicted"/>
<dbReference type="GO" id="GO:0000408">
    <property type="term" value="C:EKC/KEOPS complex"/>
    <property type="evidence" value="ECO:0007669"/>
    <property type="project" value="InterPro"/>
</dbReference>
<dbReference type="InterPro" id="IPR027893">
    <property type="entry name" value="GON7_meta"/>
</dbReference>
<organism evidence="2 3">
    <name type="scientific">Biomphalaria pfeifferi</name>
    <name type="common">Bloodfluke planorb</name>
    <name type="synonym">Freshwater snail</name>
    <dbReference type="NCBI Taxonomy" id="112525"/>
    <lineage>
        <taxon>Eukaryota</taxon>
        <taxon>Metazoa</taxon>
        <taxon>Spiralia</taxon>
        <taxon>Lophotrochozoa</taxon>
        <taxon>Mollusca</taxon>
        <taxon>Gastropoda</taxon>
        <taxon>Heterobranchia</taxon>
        <taxon>Euthyneura</taxon>
        <taxon>Panpulmonata</taxon>
        <taxon>Hygrophila</taxon>
        <taxon>Lymnaeoidea</taxon>
        <taxon>Planorbidae</taxon>
        <taxon>Biomphalaria</taxon>
    </lineage>
</organism>